<dbReference type="OrthoDB" id="202825at2759"/>
<evidence type="ECO:0000256" key="1">
    <source>
        <dbReference type="ARBA" id="ARBA00006820"/>
    </source>
</evidence>
<feature type="compositionally biased region" description="Gly residues" evidence="6">
    <location>
        <begin position="856"/>
        <end position="883"/>
    </location>
</feature>
<evidence type="ECO:0000313" key="8">
    <source>
        <dbReference type="Proteomes" id="UP000492820"/>
    </source>
</evidence>
<evidence type="ECO:0000256" key="5">
    <source>
        <dbReference type="ARBA" id="ARBA00030445"/>
    </source>
</evidence>
<feature type="region of interest" description="Disordered" evidence="6">
    <location>
        <begin position="809"/>
        <end position="913"/>
    </location>
</feature>
<feature type="region of interest" description="Disordered" evidence="6">
    <location>
        <begin position="585"/>
        <end position="609"/>
    </location>
</feature>
<dbReference type="Gene3D" id="3.30.470.20">
    <property type="entry name" value="ATP-grasp fold, B domain"/>
    <property type="match status" value="1"/>
</dbReference>
<evidence type="ECO:0000313" key="7">
    <source>
        <dbReference type="EMBL" id="CDS17385.1"/>
    </source>
</evidence>
<evidence type="ECO:0000256" key="3">
    <source>
        <dbReference type="ARBA" id="ARBA00022741"/>
    </source>
</evidence>
<comment type="similarity">
    <text evidence="1">Belongs to the tubulin--tyrosine ligase family.</text>
</comment>
<feature type="compositionally biased region" description="Basic and acidic residues" evidence="6">
    <location>
        <begin position="837"/>
        <end position="846"/>
    </location>
</feature>
<evidence type="ECO:0000256" key="6">
    <source>
        <dbReference type="SAM" id="MobiDB-lite"/>
    </source>
</evidence>
<dbReference type="GO" id="GO:0000226">
    <property type="term" value="P:microtubule cytoskeleton organization"/>
    <property type="evidence" value="ECO:0007669"/>
    <property type="project" value="TreeGrafter"/>
</dbReference>
<reference evidence="9" key="3">
    <citation type="submission" date="2020-10" db="UniProtKB">
        <authorList>
            <consortium name="WormBaseParasite"/>
        </authorList>
    </citation>
    <scope>IDENTIFICATION</scope>
</reference>
<evidence type="ECO:0000313" key="9">
    <source>
        <dbReference type="WBParaSite" id="EgrG_001013400"/>
    </source>
</evidence>
<dbReference type="GO" id="GO:0070740">
    <property type="term" value="F:tubulin-glutamic acid ligase activity"/>
    <property type="evidence" value="ECO:0007669"/>
    <property type="project" value="TreeGrafter"/>
</dbReference>
<dbReference type="GO" id="GO:0015631">
    <property type="term" value="F:tubulin binding"/>
    <property type="evidence" value="ECO:0007669"/>
    <property type="project" value="TreeGrafter"/>
</dbReference>
<gene>
    <name evidence="7" type="ORF">EgrG_001013400</name>
</gene>
<dbReference type="WBParaSite" id="EgrG_001013400">
    <property type="protein sequence ID" value="EgrG_001013400"/>
    <property type="gene ID" value="EgrG_001013400"/>
</dbReference>
<evidence type="ECO:0000256" key="2">
    <source>
        <dbReference type="ARBA" id="ARBA00022598"/>
    </source>
</evidence>
<feature type="region of interest" description="Disordered" evidence="6">
    <location>
        <begin position="728"/>
        <end position="749"/>
    </location>
</feature>
<dbReference type="InterPro" id="IPR004344">
    <property type="entry name" value="TTL/TTLL_fam"/>
</dbReference>
<keyword evidence="3" id="KW-0547">Nucleotide-binding</keyword>
<dbReference type="AlphaFoldDB" id="A0A068WI80"/>
<feature type="compositionally biased region" description="Basic and acidic residues" evidence="6">
    <location>
        <begin position="586"/>
        <end position="597"/>
    </location>
</feature>
<organism evidence="7">
    <name type="scientific">Echinococcus granulosus</name>
    <name type="common">Hydatid tapeworm</name>
    <dbReference type="NCBI Taxonomy" id="6210"/>
    <lineage>
        <taxon>Eukaryota</taxon>
        <taxon>Metazoa</taxon>
        <taxon>Spiralia</taxon>
        <taxon>Lophotrochozoa</taxon>
        <taxon>Platyhelminthes</taxon>
        <taxon>Cestoda</taxon>
        <taxon>Eucestoda</taxon>
        <taxon>Cyclophyllidea</taxon>
        <taxon>Taeniidae</taxon>
        <taxon>Echinococcus</taxon>
        <taxon>Echinococcus granulosus group</taxon>
    </lineage>
</organism>
<sequence>MEYHMFLEEFRRNPGSIWIMKPVAKSQGKGIFLFRRLKDIEAWKRGSSFNYFTKNEVNADADAKELPEHYVVSRYIDNPYLIGGRKFDLRVYVLVTSFQPLKAWVYRDGFARLSNVGFSMESIDDQYIHLTNVAIQKTAPDYDAMKGCKWSICRLRRYMLAKHGFERVAKLFREIDKIFILSLLSVQKVMISDKHCFELYGYDILVDNSLKPWLLEINASPSLTASSNEDYALKVKLLGDTLNVVDMEGRLNGDERRIGDFDCVWDGGPVAPIANASKSLLCELQDGLNPAVSTGLQFSHQVRLSQQAPSGTTGNSRVQQNNGKKNFVDWLPLSPLNSYLGCLTLLTQPSSQFGASSRLLTCFRKMPGEIVSPTVVMAEYACNLEKKQRNLLKRKARLESYKETLRNGGCLTSDQEKAVAEYDSVCQQVDALKETTDVITEMQVKVEGVMKENETRMIALREKYTIDTFRKICPILELLSKVQLPAVKEAVIKASSPNQFKVLEGASRVLNFRLPNGFKIDDMDSSDLFKRPAEYLFKLANGVQASVNGKGGKSRSATFAELRQTCLDLLSNEFVRSALVSPLGGMRKDKPASEHPKVSGADQSVKSQGEPVCNVAPVAVSEKSPSSTAAFLPAEAILNSVIDPLKTNFNFLQASQVTSVRLSGEQSAVYSFSHPVRLLPSIPQEQSEAVLTTSQAPAAPVAAKPAASSQKSQAEKVPMLKVVETVPPPSETVIAEKPKSKQKPNRGDAVNGVLQQPELVQSQPTSLQAVIDAEIAQQQVIKSAAGGAKSWADCVRGTQAPQVSELIKAPTHSPPQQSPIGQNGHCDHQPLRGKSAHPREPQDHRPSRPPFNEGEANGGRPGFRGGFRGGGRGRGNGGMAFRGGRGRGTRGSFYLRGGFAAQARRQPSVEAAS</sequence>
<dbReference type="Pfam" id="PF03133">
    <property type="entry name" value="TTL"/>
    <property type="match status" value="1"/>
</dbReference>
<name>A0A068WI80_ECHGR</name>
<dbReference type="PANTHER" id="PTHR12241">
    <property type="entry name" value="TUBULIN POLYGLUTAMYLASE"/>
    <property type="match status" value="1"/>
</dbReference>
<dbReference type="SUPFAM" id="SSF56059">
    <property type="entry name" value="Glutathione synthetase ATP-binding domain-like"/>
    <property type="match status" value="1"/>
</dbReference>
<reference evidence="7 8" key="1">
    <citation type="journal article" date="2013" name="Nature">
        <title>The genomes of four tapeworm species reveal adaptations to parasitism.</title>
        <authorList>
            <person name="Tsai I.J."/>
            <person name="Zarowiecki M."/>
            <person name="Holroyd N."/>
            <person name="Garciarrubio A."/>
            <person name="Sanchez-Flores A."/>
            <person name="Brooks K.L."/>
            <person name="Tracey A."/>
            <person name="Bobes R.J."/>
            <person name="Fragoso G."/>
            <person name="Sciutto E."/>
            <person name="Aslett M."/>
            <person name="Beasley H."/>
            <person name="Bennett H.M."/>
            <person name="Cai J."/>
            <person name="Camicia F."/>
            <person name="Clark R."/>
            <person name="Cucher M."/>
            <person name="De Silva N."/>
            <person name="Day T.A."/>
            <person name="Deplazes P."/>
            <person name="Estrada K."/>
            <person name="Fernandez C."/>
            <person name="Holland P.W."/>
            <person name="Hou J."/>
            <person name="Hu S."/>
            <person name="Huckvale T."/>
            <person name="Hung S.S."/>
            <person name="Kamenetzky L."/>
            <person name="Keane J.A."/>
            <person name="Kiss F."/>
            <person name="Koziol U."/>
            <person name="Lambert O."/>
            <person name="Liu K."/>
            <person name="Luo X."/>
            <person name="Luo Y."/>
            <person name="Macchiaroli N."/>
            <person name="Nichol S."/>
            <person name="Paps J."/>
            <person name="Parkinson J."/>
            <person name="Pouchkina-Stantcheva N."/>
            <person name="Riddiford N."/>
            <person name="Rosenzvit M."/>
            <person name="Salinas G."/>
            <person name="Wasmuth J.D."/>
            <person name="Zamanian M."/>
            <person name="Zheng Y."/>
            <person name="Cai X."/>
            <person name="Soberon X."/>
            <person name="Olson P.D."/>
            <person name="Laclette J.P."/>
            <person name="Brehm K."/>
            <person name="Berriman M."/>
            <person name="Garciarrubio A."/>
            <person name="Bobes R.J."/>
            <person name="Fragoso G."/>
            <person name="Sanchez-Flores A."/>
            <person name="Estrada K."/>
            <person name="Cevallos M.A."/>
            <person name="Morett E."/>
            <person name="Gonzalez V."/>
            <person name="Portillo T."/>
            <person name="Ochoa-Leyva A."/>
            <person name="Jose M.V."/>
            <person name="Sciutto E."/>
            <person name="Landa A."/>
            <person name="Jimenez L."/>
            <person name="Valdes V."/>
            <person name="Carrero J.C."/>
            <person name="Larralde C."/>
            <person name="Morales-Montor J."/>
            <person name="Limon-Lason J."/>
            <person name="Soberon X."/>
            <person name="Laclette J.P."/>
        </authorList>
    </citation>
    <scope>NUCLEOTIDE SEQUENCE [LARGE SCALE GENOMIC DNA]</scope>
</reference>
<dbReference type="PROSITE" id="PS51221">
    <property type="entry name" value="TTL"/>
    <property type="match status" value="1"/>
</dbReference>
<accession>A0A068WI80</accession>
<keyword evidence="2" id="KW-0436">Ligase</keyword>
<keyword evidence="4" id="KW-0067">ATP-binding</keyword>
<dbReference type="PANTHER" id="PTHR12241:SF39">
    <property type="entry name" value="TUBULIN POLYGLUTAMYLASE TTLL9-RELATED"/>
    <property type="match status" value="1"/>
</dbReference>
<dbReference type="Proteomes" id="UP000492820">
    <property type="component" value="Unassembled WGS sequence"/>
</dbReference>
<evidence type="ECO:0000256" key="4">
    <source>
        <dbReference type="ARBA" id="ARBA00022840"/>
    </source>
</evidence>
<dbReference type="GO" id="GO:0005524">
    <property type="term" value="F:ATP binding"/>
    <property type="evidence" value="ECO:0007669"/>
    <property type="project" value="UniProtKB-KW"/>
</dbReference>
<proteinExistence type="inferred from homology"/>
<protein>
    <recommendedName>
        <fullName evidence="5">Tubulin--tyrosine ligase-like protein 9</fullName>
    </recommendedName>
</protein>
<reference evidence="7" key="2">
    <citation type="submission" date="2014-06" db="EMBL/GenBank/DDBJ databases">
        <authorList>
            <person name="Aslett M."/>
        </authorList>
    </citation>
    <scope>NUCLEOTIDE SEQUENCE</scope>
</reference>
<dbReference type="EMBL" id="LK028577">
    <property type="protein sequence ID" value="CDS17385.1"/>
    <property type="molecule type" value="Genomic_DNA"/>
</dbReference>
<dbReference type="GO" id="GO:0036064">
    <property type="term" value="C:ciliary basal body"/>
    <property type="evidence" value="ECO:0007669"/>
    <property type="project" value="TreeGrafter"/>
</dbReference>